<dbReference type="AlphaFoldDB" id="A0A366EY52"/>
<feature type="domain" description="PAC" evidence="9">
    <location>
        <begin position="293"/>
        <end position="345"/>
    </location>
</feature>
<dbReference type="InterPro" id="IPR003594">
    <property type="entry name" value="HATPase_dom"/>
</dbReference>
<dbReference type="Gene3D" id="1.10.287.130">
    <property type="match status" value="1"/>
</dbReference>
<dbReference type="InterPro" id="IPR000700">
    <property type="entry name" value="PAS-assoc_C"/>
</dbReference>
<sequence length="737" mass="79701">MRAGRPGRSVMAAWTAALRPHAPLVAGLALAAATMAAVLLTILHLRAEREFALREAAHEVGLQATIISARLNAALAAAPKQSPVEAFRTVMNAAADERPSRAVLMDRNGRAIAADPPEAASDPAVNPGVKAKDDGAEVLRIVDENGGDRFAVARPLPATEGRIVFASPVAPHLEAWRQDATAAVVLLASTVGAMLGAVGFYALEANRRVRRAREDGARRARVNLALHRGRCGLWTWDIGRGRIVWSPSMFAVLDLAERPGHWTIADLQALIHPDDMSLDEIARLAFDNAGDYVDVEFRMRGADGRWVWLRKRAELVEDEETGGATLVGIAFDVTERKREAEASATADQRLREAIEAISESFVLWDSNQELVLCNSKYQRLRASSAAAVRPGGDGTEPPVFGPLPAGRPEGAYEARLPDGRWLQVNERRTRDGGFVSVGTDITALKEHEEQLMNSERLLLATVAQLRQSRRSLEEQAQQLVDLAERYHEQKAQAEAANRAKAEFLANMSHELRTPLNAIIGFSQLMGAEAFGPLGSQKYRDYCQHVVASSEYLLRVISDILDMARLEAGRERLSYRRFRADLAVGRAVQDVAATAREKRVSVKVVVEPDIGLEADPAAVERILITLMRNAVKFAPDGGAVEIGAQAIADRVYFYVEDNGPGIAAEDVERLGRPFEQGDAVMANGMKGSGLGLAIANSLVELHGGALRLASRTGEGAVAVVALPRVQRGARALALAQVA</sequence>
<dbReference type="CDD" id="cd00082">
    <property type="entry name" value="HisKA"/>
    <property type="match status" value="1"/>
</dbReference>
<dbReference type="PROSITE" id="PS50113">
    <property type="entry name" value="PAC"/>
    <property type="match status" value="1"/>
</dbReference>
<dbReference type="Gene3D" id="2.10.70.100">
    <property type="match status" value="1"/>
</dbReference>
<evidence type="ECO:0000256" key="6">
    <source>
        <dbReference type="SAM" id="Coils"/>
    </source>
</evidence>
<keyword evidence="7" id="KW-0812">Transmembrane</keyword>
<dbReference type="SUPFAM" id="SSF47384">
    <property type="entry name" value="Homodimeric domain of signal transducing histidine kinase"/>
    <property type="match status" value="1"/>
</dbReference>
<dbReference type="Pfam" id="PF02518">
    <property type="entry name" value="HATPase_c"/>
    <property type="match status" value="1"/>
</dbReference>
<feature type="domain" description="Histidine kinase" evidence="8">
    <location>
        <begin position="506"/>
        <end position="725"/>
    </location>
</feature>
<dbReference type="Pfam" id="PF08447">
    <property type="entry name" value="PAS_3"/>
    <property type="match status" value="1"/>
</dbReference>
<accession>A0A366EY52</accession>
<dbReference type="InterPro" id="IPR013655">
    <property type="entry name" value="PAS_fold_3"/>
</dbReference>
<dbReference type="SUPFAM" id="SSF55874">
    <property type="entry name" value="ATPase domain of HSP90 chaperone/DNA topoisomerase II/histidine kinase"/>
    <property type="match status" value="1"/>
</dbReference>
<dbReference type="GO" id="GO:0009927">
    <property type="term" value="F:histidine phosphotransfer kinase activity"/>
    <property type="evidence" value="ECO:0007669"/>
    <property type="project" value="TreeGrafter"/>
</dbReference>
<dbReference type="SMART" id="SM00387">
    <property type="entry name" value="HATPase_c"/>
    <property type="match status" value="1"/>
</dbReference>
<dbReference type="Pfam" id="PF00512">
    <property type="entry name" value="HisKA"/>
    <property type="match status" value="1"/>
</dbReference>
<dbReference type="InterPro" id="IPR004358">
    <property type="entry name" value="Sig_transdc_His_kin-like_C"/>
</dbReference>
<keyword evidence="7" id="KW-0472">Membrane</keyword>
<evidence type="ECO:0000256" key="3">
    <source>
        <dbReference type="ARBA" id="ARBA00022553"/>
    </source>
</evidence>
<dbReference type="SMART" id="SM00086">
    <property type="entry name" value="PAC"/>
    <property type="match status" value="2"/>
</dbReference>
<dbReference type="SMART" id="SM00388">
    <property type="entry name" value="HisKA"/>
    <property type="match status" value="1"/>
</dbReference>
<evidence type="ECO:0000256" key="5">
    <source>
        <dbReference type="ARBA" id="ARBA00022777"/>
    </source>
</evidence>
<dbReference type="GO" id="GO:0000155">
    <property type="term" value="F:phosphorelay sensor kinase activity"/>
    <property type="evidence" value="ECO:0007669"/>
    <property type="project" value="InterPro"/>
</dbReference>
<dbReference type="InterPro" id="IPR036890">
    <property type="entry name" value="HATPase_C_sf"/>
</dbReference>
<comment type="caution">
    <text evidence="10">The sequence shown here is derived from an EMBL/GenBank/DDBJ whole genome shotgun (WGS) entry which is preliminary data.</text>
</comment>
<dbReference type="PRINTS" id="PR00344">
    <property type="entry name" value="BCTRLSENSOR"/>
</dbReference>
<keyword evidence="5 10" id="KW-0418">Kinase</keyword>
<dbReference type="CDD" id="cd00130">
    <property type="entry name" value="PAS"/>
    <property type="match status" value="1"/>
</dbReference>
<keyword evidence="4" id="KW-0808">Transferase</keyword>
<evidence type="ECO:0000313" key="11">
    <source>
        <dbReference type="Proteomes" id="UP000253529"/>
    </source>
</evidence>
<dbReference type="EC" id="2.7.13.3" evidence="2"/>
<dbReference type="Gene3D" id="3.30.450.20">
    <property type="entry name" value="PAS domain"/>
    <property type="match status" value="2"/>
</dbReference>
<evidence type="ECO:0000259" key="9">
    <source>
        <dbReference type="PROSITE" id="PS50113"/>
    </source>
</evidence>
<dbReference type="InterPro" id="IPR005467">
    <property type="entry name" value="His_kinase_dom"/>
</dbReference>
<keyword evidence="11" id="KW-1185">Reference proteome</keyword>
<protein>
    <recommendedName>
        <fullName evidence="2">histidine kinase</fullName>
        <ecNumber evidence="2">2.7.13.3</ecNumber>
    </recommendedName>
</protein>
<evidence type="ECO:0000256" key="4">
    <source>
        <dbReference type="ARBA" id="ARBA00022679"/>
    </source>
</evidence>
<organism evidence="10 11">
    <name type="scientific">Roseiarcus fermentans</name>
    <dbReference type="NCBI Taxonomy" id="1473586"/>
    <lineage>
        <taxon>Bacteria</taxon>
        <taxon>Pseudomonadati</taxon>
        <taxon>Pseudomonadota</taxon>
        <taxon>Alphaproteobacteria</taxon>
        <taxon>Hyphomicrobiales</taxon>
        <taxon>Roseiarcaceae</taxon>
        <taxon>Roseiarcus</taxon>
    </lineage>
</organism>
<dbReference type="Proteomes" id="UP000253529">
    <property type="component" value="Unassembled WGS sequence"/>
</dbReference>
<keyword evidence="6" id="KW-0175">Coiled coil</keyword>
<keyword evidence="7" id="KW-1133">Transmembrane helix</keyword>
<name>A0A366EY52_9HYPH</name>
<dbReference type="InterPro" id="IPR036097">
    <property type="entry name" value="HisK_dim/P_sf"/>
</dbReference>
<evidence type="ECO:0000259" key="8">
    <source>
        <dbReference type="PROSITE" id="PS50109"/>
    </source>
</evidence>
<dbReference type="InterPro" id="IPR035965">
    <property type="entry name" value="PAS-like_dom_sf"/>
</dbReference>
<dbReference type="InterPro" id="IPR003661">
    <property type="entry name" value="HisK_dim/P_dom"/>
</dbReference>
<dbReference type="PANTHER" id="PTHR43047:SF72">
    <property type="entry name" value="OSMOSENSING HISTIDINE PROTEIN KINASE SLN1"/>
    <property type="match status" value="1"/>
</dbReference>
<dbReference type="SUPFAM" id="SSF55785">
    <property type="entry name" value="PYP-like sensor domain (PAS domain)"/>
    <property type="match status" value="2"/>
</dbReference>
<comment type="catalytic activity">
    <reaction evidence="1">
        <text>ATP + protein L-histidine = ADP + protein N-phospho-L-histidine.</text>
        <dbReference type="EC" id="2.7.13.3"/>
    </reaction>
</comment>
<dbReference type="PROSITE" id="PS50109">
    <property type="entry name" value="HIS_KIN"/>
    <property type="match status" value="1"/>
</dbReference>
<gene>
    <name evidence="10" type="ORF">DFR50_13159</name>
</gene>
<keyword evidence="3" id="KW-0597">Phosphoprotein</keyword>
<dbReference type="PANTHER" id="PTHR43047">
    <property type="entry name" value="TWO-COMPONENT HISTIDINE PROTEIN KINASE"/>
    <property type="match status" value="1"/>
</dbReference>
<dbReference type="InterPro" id="IPR001610">
    <property type="entry name" value="PAC"/>
</dbReference>
<dbReference type="CDD" id="cd00075">
    <property type="entry name" value="HATPase"/>
    <property type="match status" value="1"/>
</dbReference>
<dbReference type="Gene3D" id="3.30.565.10">
    <property type="entry name" value="Histidine kinase-like ATPase, C-terminal domain"/>
    <property type="match status" value="1"/>
</dbReference>
<evidence type="ECO:0000313" key="10">
    <source>
        <dbReference type="EMBL" id="RBP06439.1"/>
    </source>
</evidence>
<reference evidence="10 11" key="1">
    <citation type="submission" date="2018-06" db="EMBL/GenBank/DDBJ databases">
        <title>Genomic Encyclopedia of Type Strains, Phase IV (KMG-IV): sequencing the most valuable type-strain genomes for metagenomic binning, comparative biology and taxonomic classification.</title>
        <authorList>
            <person name="Goeker M."/>
        </authorList>
    </citation>
    <scope>NUCLEOTIDE SEQUENCE [LARGE SCALE GENOMIC DNA]</scope>
    <source>
        <strain evidence="10 11">DSM 24875</strain>
    </source>
</reference>
<evidence type="ECO:0000256" key="7">
    <source>
        <dbReference type="SAM" id="Phobius"/>
    </source>
</evidence>
<feature type="transmembrane region" description="Helical" evidence="7">
    <location>
        <begin position="24"/>
        <end position="45"/>
    </location>
</feature>
<feature type="coiled-coil region" evidence="6">
    <location>
        <begin position="444"/>
        <end position="499"/>
    </location>
</feature>
<dbReference type="GO" id="GO:0005886">
    <property type="term" value="C:plasma membrane"/>
    <property type="evidence" value="ECO:0007669"/>
    <property type="project" value="TreeGrafter"/>
</dbReference>
<evidence type="ECO:0000256" key="2">
    <source>
        <dbReference type="ARBA" id="ARBA00012438"/>
    </source>
</evidence>
<proteinExistence type="predicted"/>
<dbReference type="EMBL" id="QNRK01000031">
    <property type="protein sequence ID" value="RBP06439.1"/>
    <property type="molecule type" value="Genomic_DNA"/>
</dbReference>
<dbReference type="InterPro" id="IPR000014">
    <property type="entry name" value="PAS"/>
</dbReference>
<evidence type="ECO:0000256" key="1">
    <source>
        <dbReference type="ARBA" id="ARBA00000085"/>
    </source>
</evidence>